<reference evidence="2" key="1">
    <citation type="submission" date="2016-10" db="EMBL/GenBank/DDBJ databases">
        <authorList>
            <person name="de Groot N.N."/>
        </authorList>
    </citation>
    <scope>NUCLEOTIDE SEQUENCE</scope>
</reference>
<evidence type="ECO:0000256" key="1">
    <source>
        <dbReference type="SAM" id="MobiDB-lite"/>
    </source>
</evidence>
<accession>A0A1W1CEM5</accession>
<feature type="region of interest" description="Disordered" evidence="1">
    <location>
        <begin position="32"/>
        <end position="59"/>
    </location>
</feature>
<evidence type="ECO:0000313" key="2">
    <source>
        <dbReference type="EMBL" id="SFV64187.1"/>
    </source>
</evidence>
<dbReference type="EMBL" id="FPHG01000064">
    <property type="protein sequence ID" value="SFV64187.1"/>
    <property type="molecule type" value="Genomic_DNA"/>
</dbReference>
<organism evidence="2">
    <name type="scientific">hydrothermal vent metagenome</name>
    <dbReference type="NCBI Taxonomy" id="652676"/>
    <lineage>
        <taxon>unclassified sequences</taxon>
        <taxon>metagenomes</taxon>
        <taxon>ecological metagenomes</taxon>
    </lineage>
</organism>
<name>A0A1W1CEM5_9ZZZZ</name>
<feature type="compositionally biased region" description="Gly residues" evidence="1">
    <location>
        <begin position="44"/>
        <end position="59"/>
    </location>
</feature>
<proteinExistence type="predicted"/>
<sequence>MKKIVMTMIIAIGALTLSTTVINAKCGGDKVETSKPADTNGTKGKCGAGKCGSGKCGGK</sequence>
<gene>
    <name evidence="2" type="ORF">MNB_SV-9-273</name>
</gene>
<dbReference type="AlphaFoldDB" id="A0A1W1CEM5"/>
<protein>
    <submittedName>
        <fullName evidence="2">Uncharacterized protein</fullName>
    </submittedName>
</protein>